<evidence type="ECO:0000313" key="2">
    <source>
        <dbReference type="Proteomes" id="UP000789405"/>
    </source>
</evidence>
<name>A0A9N9JMM6_9GLOM</name>
<feature type="non-terminal residue" evidence="1">
    <location>
        <position position="1"/>
    </location>
</feature>
<dbReference type="Proteomes" id="UP000789405">
    <property type="component" value="Unassembled WGS sequence"/>
</dbReference>
<organism evidence="1 2">
    <name type="scientific">Dentiscutata erythropus</name>
    <dbReference type="NCBI Taxonomy" id="1348616"/>
    <lineage>
        <taxon>Eukaryota</taxon>
        <taxon>Fungi</taxon>
        <taxon>Fungi incertae sedis</taxon>
        <taxon>Mucoromycota</taxon>
        <taxon>Glomeromycotina</taxon>
        <taxon>Glomeromycetes</taxon>
        <taxon>Diversisporales</taxon>
        <taxon>Gigasporaceae</taxon>
        <taxon>Dentiscutata</taxon>
    </lineage>
</organism>
<dbReference type="AlphaFoldDB" id="A0A9N9JMM6"/>
<dbReference type="OrthoDB" id="2440606at2759"/>
<keyword evidence="2" id="KW-1185">Reference proteome</keyword>
<comment type="caution">
    <text evidence="1">The sequence shown here is derived from an EMBL/GenBank/DDBJ whole genome shotgun (WGS) entry which is preliminary data.</text>
</comment>
<sequence>NEDNWKGNKQKEHNTYLKTLGVIVATGSNEERSLGTSVLNNFTVK</sequence>
<accession>A0A9N9JMM6</accession>
<evidence type="ECO:0000313" key="1">
    <source>
        <dbReference type="EMBL" id="CAG8789109.1"/>
    </source>
</evidence>
<dbReference type="EMBL" id="CAJVPY010026029">
    <property type="protein sequence ID" value="CAG8789109.1"/>
    <property type="molecule type" value="Genomic_DNA"/>
</dbReference>
<reference evidence="1" key="1">
    <citation type="submission" date="2021-06" db="EMBL/GenBank/DDBJ databases">
        <authorList>
            <person name="Kallberg Y."/>
            <person name="Tangrot J."/>
            <person name="Rosling A."/>
        </authorList>
    </citation>
    <scope>NUCLEOTIDE SEQUENCE</scope>
    <source>
        <strain evidence="1">MA453B</strain>
    </source>
</reference>
<proteinExistence type="predicted"/>
<gene>
    <name evidence="1" type="ORF">DERYTH_LOCUS21036</name>
</gene>
<protein>
    <submittedName>
        <fullName evidence="1">24078_t:CDS:1</fullName>
    </submittedName>
</protein>